<feature type="region of interest" description="Disordered" evidence="1">
    <location>
        <begin position="34"/>
        <end position="66"/>
    </location>
</feature>
<reference evidence="3" key="1">
    <citation type="journal article" date="2019" name="Int. J. Syst. Evol. Microbiol.">
        <title>The Global Catalogue of Microorganisms (GCM) 10K type strain sequencing project: providing services to taxonomists for standard genome sequencing and annotation.</title>
        <authorList>
            <consortium name="The Broad Institute Genomics Platform"/>
            <consortium name="The Broad Institute Genome Sequencing Center for Infectious Disease"/>
            <person name="Wu L."/>
            <person name="Ma J."/>
        </authorList>
    </citation>
    <scope>NUCLEOTIDE SEQUENCE [LARGE SCALE GENOMIC DNA]</scope>
    <source>
        <strain evidence="3">NBRC 102407</strain>
    </source>
</reference>
<feature type="compositionally biased region" description="Basic residues" evidence="1">
    <location>
        <begin position="43"/>
        <end position="52"/>
    </location>
</feature>
<dbReference type="EMBL" id="BSPX01000020">
    <property type="protein sequence ID" value="GLT22201.1"/>
    <property type="molecule type" value="Genomic_DNA"/>
</dbReference>
<dbReference type="Proteomes" id="UP001157167">
    <property type="component" value="Unassembled WGS sequence"/>
</dbReference>
<gene>
    <name evidence="2" type="ORF">GCM10007933_16590</name>
</gene>
<name>A0ABQ6FBP1_9RHOO</name>
<evidence type="ECO:0000256" key="1">
    <source>
        <dbReference type="SAM" id="MobiDB-lite"/>
    </source>
</evidence>
<proteinExistence type="predicted"/>
<accession>A0ABQ6FBP1</accession>
<comment type="caution">
    <text evidence="2">The sequence shown here is derived from an EMBL/GenBank/DDBJ whole genome shotgun (WGS) entry which is preliminary data.</text>
</comment>
<protein>
    <submittedName>
        <fullName evidence="2">Uncharacterized protein</fullName>
    </submittedName>
</protein>
<evidence type="ECO:0000313" key="2">
    <source>
        <dbReference type="EMBL" id="GLT22201.1"/>
    </source>
</evidence>
<sequence length="115" mass="12338">MPHLAQHPALSSYVQASCLERARPKAVAAFAGGLAASSTAPPGRRRLERKRQAKAEGKIKGRGTQPLENPVCTWGWRGTRQEAAACRESAQCRIAIGESACFVRWTAPVLDGAAR</sequence>
<organism evidence="2 3">
    <name type="scientific">Zoogloea oryzae</name>
    <dbReference type="NCBI Taxonomy" id="310767"/>
    <lineage>
        <taxon>Bacteria</taxon>
        <taxon>Pseudomonadati</taxon>
        <taxon>Pseudomonadota</taxon>
        <taxon>Betaproteobacteria</taxon>
        <taxon>Rhodocyclales</taxon>
        <taxon>Zoogloeaceae</taxon>
        <taxon>Zoogloea</taxon>
    </lineage>
</organism>
<keyword evidence="3" id="KW-1185">Reference proteome</keyword>
<evidence type="ECO:0000313" key="3">
    <source>
        <dbReference type="Proteomes" id="UP001157167"/>
    </source>
</evidence>